<dbReference type="Proteomes" id="UP000078512">
    <property type="component" value="Unassembled WGS sequence"/>
</dbReference>
<evidence type="ECO:0000313" key="2">
    <source>
        <dbReference type="EMBL" id="OAQ23070.1"/>
    </source>
</evidence>
<dbReference type="InterPro" id="IPR001810">
    <property type="entry name" value="F-box_dom"/>
</dbReference>
<dbReference type="SUPFAM" id="SSF52047">
    <property type="entry name" value="RNI-like"/>
    <property type="match status" value="1"/>
</dbReference>
<name>A0A197JD82_9FUNG</name>
<sequence>MKTLPPELLKEFAYHLSRHELTVCVRVCQEWHAVFNQSLWEKVLLDSPRDRDSRFESFKKCVVEAGALSRSGHWIRVLRAYHYEATSLLATYGASTCTEILTLKLGSKSDDVVDNSDAIRLLEQSTKLKRLHLTGQMIASTNLKYEQLIAAIPTTVELLFLGDVGHDSEQYADFDNGDDDDEAVAPPQRPQPLIPLLPRLTNLGLLGVAVNNATWPLIFKNCPSLKTLCLDWSNGKEGVKALASAAREHCPALNQLRLFNMTADLSRSSFDEVWATFLTASTCGWEVLEIDALSDIVSVGPLSMAVLLPRPPPNQPFHQSLNQPLHASTLKTLGLGYGAGMSSEYVRQLYEAAPNLTIKANYEAIPRPADLGK</sequence>
<dbReference type="Pfam" id="PF12937">
    <property type="entry name" value="F-box-like"/>
    <property type="match status" value="1"/>
</dbReference>
<dbReference type="InterPro" id="IPR036047">
    <property type="entry name" value="F-box-like_dom_sf"/>
</dbReference>
<dbReference type="PROSITE" id="PS50181">
    <property type="entry name" value="FBOX"/>
    <property type="match status" value="1"/>
</dbReference>
<evidence type="ECO:0000313" key="3">
    <source>
        <dbReference type="Proteomes" id="UP000078512"/>
    </source>
</evidence>
<feature type="domain" description="F-box" evidence="1">
    <location>
        <begin position="1"/>
        <end position="43"/>
    </location>
</feature>
<dbReference type="InterPro" id="IPR032675">
    <property type="entry name" value="LRR_dom_sf"/>
</dbReference>
<dbReference type="SUPFAM" id="SSF81383">
    <property type="entry name" value="F-box domain"/>
    <property type="match status" value="1"/>
</dbReference>
<protein>
    <recommendedName>
        <fullName evidence="1">F-box domain-containing protein</fullName>
    </recommendedName>
</protein>
<organism evidence="2 3">
    <name type="scientific">Linnemannia elongata AG-77</name>
    <dbReference type="NCBI Taxonomy" id="1314771"/>
    <lineage>
        <taxon>Eukaryota</taxon>
        <taxon>Fungi</taxon>
        <taxon>Fungi incertae sedis</taxon>
        <taxon>Mucoromycota</taxon>
        <taxon>Mortierellomycotina</taxon>
        <taxon>Mortierellomycetes</taxon>
        <taxon>Mortierellales</taxon>
        <taxon>Mortierellaceae</taxon>
        <taxon>Linnemannia</taxon>
    </lineage>
</organism>
<proteinExistence type="predicted"/>
<dbReference type="OrthoDB" id="2365408at2759"/>
<dbReference type="EMBL" id="KV442131">
    <property type="protein sequence ID" value="OAQ23070.1"/>
    <property type="molecule type" value="Genomic_DNA"/>
</dbReference>
<evidence type="ECO:0000259" key="1">
    <source>
        <dbReference type="PROSITE" id="PS50181"/>
    </source>
</evidence>
<dbReference type="AlphaFoldDB" id="A0A197JD82"/>
<dbReference type="Gene3D" id="3.80.10.10">
    <property type="entry name" value="Ribonuclease Inhibitor"/>
    <property type="match status" value="1"/>
</dbReference>
<reference evidence="2 3" key="1">
    <citation type="submission" date="2016-05" db="EMBL/GenBank/DDBJ databases">
        <title>Genome sequencing reveals origins of a unique bacterial endosymbiosis in the earliest lineages of terrestrial Fungi.</title>
        <authorList>
            <consortium name="DOE Joint Genome Institute"/>
            <person name="Uehling J."/>
            <person name="Gryganskyi A."/>
            <person name="Hameed K."/>
            <person name="Tschaplinski T."/>
            <person name="Misztal P."/>
            <person name="Wu S."/>
            <person name="Desiro A."/>
            <person name="Vande Pol N."/>
            <person name="Du Z.-Y."/>
            <person name="Zienkiewicz A."/>
            <person name="Zienkiewicz K."/>
            <person name="Morin E."/>
            <person name="Tisserant E."/>
            <person name="Splivallo R."/>
            <person name="Hainaut M."/>
            <person name="Henrissat B."/>
            <person name="Ohm R."/>
            <person name="Kuo A."/>
            <person name="Yan J."/>
            <person name="Lipzen A."/>
            <person name="Nolan M."/>
            <person name="Labutti K."/>
            <person name="Barry K."/>
            <person name="Goldstein A."/>
            <person name="Labbe J."/>
            <person name="Schadt C."/>
            <person name="Tuskan G."/>
            <person name="Grigoriev I."/>
            <person name="Martin F."/>
            <person name="Vilgalys R."/>
            <person name="Bonito G."/>
        </authorList>
    </citation>
    <scope>NUCLEOTIDE SEQUENCE [LARGE SCALE GENOMIC DNA]</scope>
    <source>
        <strain evidence="2 3">AG-77</strain>
    </source>
</reference>
<accession>A0A197JD82</accession>
<keyword evidence="3" id="KW-1185">Reference proteome</keyword>
<gene>
    <name evidence="2" type="ORF">K457DRAFT_143034</name>
</gene>